<accession>A0AA47MJ24</accession>
<dbReference type="PANTHER" id="PTHR47510:SF3">
    <property type="entry name" value="ENDO_EXONUCLEASE_PHOSPHATASE DOMAIN-CONTAINING PROTEIN"/>
    <property type="match status" value="1"/>
</dbReference>
<dbReference type="EMBL" id="JAOPHQ010003987">
    <property type="protein sequence ID" value="KAK0141045.1"/>
    <property type="molecule type" value="Genomic_DNA"/>
</dbReference>
<sequence length="718" mass="81556">MILAGPVTQCMAEDPINNSGLRTYSCSELLGLRESGTLPSPGLLQDVPGELCRHHGGKYRRSRARKRGRRGGIRWRIRSATKLPLPPMLLCNPRSLKNKLDDLRQQVGACYEYRESGIMAFTETWFGKDVPDNFIQIEGFSHVRLDRDVNSGKLRGGGVCIYINDSWCRNLAVRDRICTPDLELLCVTLRPHYLPPGIYQFVCVRCLCPTQRTHHSSLNKTLPGFDQYVKCSTRNNNILETCYGNIKDAYTARARPPLKNSDHNTVKVWTNDKLEELKGCFLCTDWDIFLKDTDIDSATEATTDYINFCIESVIPTKTIKRYPNNKSYFTPDIMDCIKRKKGAFKSGDKAAVRAAQKDLNLKITSARHQHKERAEQNLAECNTKKLWDSIRHMTNMDAKKKPPFAHNEITRANELNNFYMRFNVDNSADCADVLESVICDLNVDIIEIDLETVIKTFKTIQTKKATGPDGLSAFILKSFAQELSPVWVKLFQFSMDTYTVPRLWKKSIILPIPKKVSPQEDNDYRPVAITSNAFKSLEKIMIEKLQTAVEPALDKYQFAYTKNRTTSDAIATVMHLVLKHLENPAGYARLLFVDFSAFNLIQPHILLKKLVQLNVNPFLIRWYYSFLSNRPQQVKFNSALSDLAVCSTGAPQGCVSSPFLFTLYTNDCVSSEPNQFTVKFSDDTVILSLLTKHTNLSVHQLAVDKFVNWCDAVTLAAY</sequence>
<keyword evidence="3" id="KW-1185">Reference proteome</keyword>
<gene>
    <name evidence="2" type="primary">pol_63</name>
    <name evidence="2" type="ORF">N1851_021953</name>
</gene>
<dbReference type="InterPro" id="IPR000477">
    <property type="entry name" value="RT_dom"/>
</dbReference>
<dbReference type="AlphaFoldDB" id="A0AA47MJ24"/>
<comment type="caution">
    <text evidence="2">The sequence shown here is derived from an EMBL/GenBank/DDBJ whole genome shotgun (WGS) entry which is preliminary data.</text>
</comment>
<proteinExistence type="predicted"/>
<evidence type="ECO:0000313" key="3">
    <source>
        <dbReference type="Proteomes" id="UP001174136"/>
    </source>
</evidence>
<evidence type="ECO:0000313" key="2">
    <source>
        <dbReference type="EMBL" id="KAK0141045.1"/>
    </source>
</evidence>
<dbReference type="Pfam" id="PF00078">
    <property type="entry name" value="RVT_1"/>
    <property type="match status" value="1"/>
</dbReference>
<name>A0AA47MJ24_MERPO</name>
<keyword evidence="2" id="KW-0695">RNA-directed DNA polymerase</keyword>
<dbReference type="InterPro" id="IPR043502">
    <property type="entry name" value="DNA/RNA_pol_sf"/>
</dbReference>
<feature type="domain" description="Reverse transcriptase" evidence="1">
    <location>
        <begin position="493"/>
        <end position="718"/>
    </location>
</feature>
<dbReference type="PANTHER" id="PTHR47510">
    <property type="entry name" value="REVERSE TRANSCRIPTASE DOMAIN-CONTAINING PROTEIN"/>
    <property type="match status" value="1"/>
</dbReference>
<keyword evidence="2" id="KW-0808">Transferase</keyword>
<dbReference type="SUPFAM" id="SSF56672">
    <property type="entry name" value="DNA/RNA polymerases"/>
    <property type="match status" value="1"/>
</dbReference>
<protein>
    <submittedName>
        <fullName evidence="2">RNA-directed DNA polymerase from mobile element jockey</fullName>
    </submittedName>
</protein>
<keyword evidence="2" id="KW-0548">Nucleotidyltransferase</keyword>
<organism evidence="2 3">
    <name type="scientific">Merluccius polli</name>
    <name type="common">Benguela hake</name>
    <name type="synonym">Merluccius cadenati</name>
    <dbReference type="NCBI Taxonomy" id="89951"/>
    <lineage>
        <taxon>Eukaryota</taxon>
        <taxon>Metazoa</taxon>
        <taxon>Chordata</taxon>
        <taxon>Craniata</taxon>
        <taxon>Vertebrata</taxon>
        <taxon>Euteleostomi</taxon>
        <taxon>Actinopterygii</taxon>
        <taxon>Neopterygii</taxon>
        <taxon>Teleostei</taxon>
        <taxon>Neoteleostei</taxon>
        <taxon>Acanthomorphata</taxon>
        <taxon>Zeiogadaria</taxon>
        <taxon>Gadariae</taxon>
        <taxon>Gadiformes</taxon>
        <taxon>Gadoidei</taxon>
        <taxon>Merlucciidae</taxon>
        <taxon>Merluccius</taxon>
    </lineage>
</organism>
<dbReference type="GO" id="GO:0003964">
    <property type="term" value="F:RNA-directed DNA polymerase activity"/>
    <property type="evidence" value="ECO:0007669"/>
    <property type="project" value="UniProtKB-KW"/>
</dbReference>
<dbReference type="CDD" id="cd01650">
    <property type="entry name" value="RT_nLTR_like"/>
    <property type="match status" value="1"/>
</dbReference>
<dbReference type="Proteomes" id="UP001174136">
    <property type="component" value="Unassembled WGS sequence"/>
</dbReference>
<dbReference type="PROSITE" id="PS50878">
    <property type="entry name" value="RT_POL"/>
    <property type="match status" value="1"/>
</dbReference>
<reference evidence="2" key="1">
    <citation type="journal article" date="2023" name="Front. Mar. Sci.">
        <title>A new Merluccius polli reference genome to investigate the effects of global change in West African waters.</title>
        <authorList>
            <person name="Mateo J.L."/>
            <person name="Blanco-Fernandez C."/>
            <person name="Garcia-Vazquez E."/>
            <person name="Machado-Schiaffino G."/>
        </authorList>
    </citation>
    <scope>NUCLEOTIDE SEQUENCE</scope>
    <source>
        <strain evidence="2">C29</strain>
        <tissue evidence="2">Fin</tissue>
    </source>
</reference>
<evidence type="ECO:0000259" key="1">
    <source>
        <dbReference type="PROSITE" id="PS50878"/>
    </source>
</evidence>